<sequence>MNNNTDSDPHFGSDQPPVYRQHAQEVLDRLDVEPGKGLGAQAASERLATSGPNRLREMEQIPAWRILLDQFTSPVVVLLLIAAILAALFARLVEAVAISAALLINAVIGFVTEWRARESIESLKRMGRMQARVRRDGRIDEIPADELVPGDIVLLQEGEMVPADLRLIETENLECNEAALTGESVPVAKATDPVDEVPLAERSSMVYSGTAVTRGEAEGVTVATGMDTEIGRISALVESAQTGATPLERRLERLARRLIYLVVVIGVAVAASGIVAGKELFLMVETAIVLAIAAVPEGLPIVSTVALGRGMWRMARRNALIKHLAAVETLGATTVILSDKTGTLTENRMVLRRLALPTGDVELSRADGRAEFRDGETVLDPARREDLMAVLKAGMLCSNAVQEEGQARGDPTEVALLDAGLAADLEPDALREDFPEQREESFDPETRQMATYHSADEAVLVQVKGAPEAVLAACTRVRNEGGELMALDETGRERWRERNQQLAADGLRVLALAEKRVADTNAPPYRELILLGLVGLYDPPRRTVAAAIARCREAGIRVIMVTGDHPATAGNIAYAVGIVDSPRPEVLMGEELSPAERAVSARERIGRTSVFARVEPEQKLRLVEGFQQQGEVVAMTGDGVNDAPALTQADIGIAMGRRGTEVARETSDIVLVDDAFESIVAAIEQGRIIFDNIRKFVVYLLSGNLGQILGVSAAALVNAPLPLLPLQILFLNLLLDVFPALALGVGRGSRAVMRRPPRDPREPILTSGHWWAIAGFGLLMAVALLTVFAYALQVLELDVEQAVTLAFLTYGFARLWHSFNMRSLDMGVFRNDITGNPWVWCAIALCGLLLVGALYTPRVAEVLRVAPPAPGHWPVILGSSLIPLVLGQTAASLLRRRDPAA</sequence>
<dbReference type="SFLD" id="SFLDG00002">
    <property type="entry name" value="C1.7:_P-type_atpase_like"/>
    <property type="match status" value="1"/>
</dbReference>
<dbReference type="OrthoDB" id="9814270at2"/>
<feature type="transmembrane region" description="Helical" evidence="12">
    <location>
        <begin position="875"/>
        <end position="894"/>
    </location>
</feature>
<feature type="transmembrane region" description="Helical" evidence="12">
    <location>
        <begin position="66"/>
        <end position="89"/>
    </location>
</feature>
<dbReference type="NCBIfam" id="TIGR01494">
    <property type="entry name" value="ATPase_P-type"/>
    <property type="match status" value="2"/>
</dbReference>
<dbReference type="SUPFAM" id="SSF81653">
    <property type="entry name" value="Calcium ATPase, transduction domain A"/>
    <property type="match status" value="1"/>
</dbReference>
<comment type="caution">
    <text evidence="14">The sequence shown here is derived from an EMBL/GenBank/DDBJ whole genome shotgun (WGS) entry which is preliminary data.</text>
</comment>
<dbReference type="InterPro" id="IPR018303">
    <property type="entry name" value="ATPase_P-typ_P_site"/>
</dbReference>
<evidence type="ECO:0000259" key="13">
    <source>
        <dbReference type="SMART" id="SM00831"/>
    </source>
</evidence>
<dbReference type="PRINTS" id="PR00119">
    <property type="entry name" value="CATATPASE"/>
</dbReference>
<evidence type="ECO:0000256" key="3">
    <source>
        <dbReference type="ARBA" id="ARBA00022475"/>
    </source>
</evidence>
<feature type="transmembrane region" description="Helical" evidence="12">
    <location>
        <begin position="288"/>
        <end position="308"/>
    </location>
</feature>
<keyword evidence="8" id="KW-0460">Magnesium</keyword>
<keyword evidence="11 12" id="KW-0472">Membrane</keyword>
<feature type="transmembrane region" description="Helical" evidence="12">
    <location>
        <begin position="95"/>
        <end position="116"/>
    </location>
</feature>
<dbReference type="SFLD" id="SFLDS00003">
    <property type="entry name" value="Haloacid_Dehalogenase"/>
    <property type="match status" value="1"/>
</dbReference>
<feature type="domain" description="Cation-transporting P-type ATPase N-terminal" evidence="13">
    <location>
        <begin position="17"/>
        <end position="91"/>
    </location>
</feature>
<dbReference type="Proteomes" id="UP000287798">
    <property type="component" value="Unassembled WGS sequence"/>
</dbReference>
<feature type="transmembrane region" description="Helical" evidence="12">
    <location>
        <begin position="729"/>
        <end position="749"/>
    </location>
</feature>
<keyword evidence="6" id="KW-0547">Nucleotide-binding</keyword>
<protein>
    <submittedName>
        <fullName evidence="14">Cation-transporting P-type ATPase</fullName>
    </submittedName>
</protein>
<dbReference type="Gene3D" id="3.40.50.1000">
    <property type="entry name" value="HAD superfamily/HAD-like"/>
    <property type="match status" value="1"/>
</dbReference>
<evidence type="ECO:0000256" key="5">
    <source>
        <dbReference type="ARBA" id="ARBA00022692"/>
    </source>
</evidence>
<evidence type="ECO:0000256" key="12">
    <source>
        <dbReference type="SAM" id="Phobius"/>
    </source>
</evidence>
<keyword evidence="10 12" id="KW-1133">Transmembrane helix</keyword>
<keyword evidence="4" id="KW-0597">Phosphoprotein</keyword>
<keyword evidence="3" id="KW-1003">Cell membrane</keyword>
<dbReference type="InterPro" id="IPR023214">
    <property type="entry name" value="HAD_sf"/>
</dbReference>
<dbReference type="FunFam" id="2.70.150.10:FF:000160">
    <property type="entry name" value="Sarcoplasmic/endoplasmic reticulum calcium ATPase 1"/>
    <property type="match status" value="1"/>
</dbReference>
<dbReference type="PANTHER" id="PTHR43294:SF21">
    <property type="entry name" value="CATION TRANSPORTING ATPASE"/>
    <property type="match status" value="1"/>
</dbReference>
<keyword evidence="9" id="KW-1278">Translocase</keyword>
<keyword evidence="7" id="KW-0067">ATP-binding</keyword>
<evidence type="ECO:0000256" key="4">
    <source>
        <dbReference type="ARBA" id="ARBA00022553"/>
    </source>
</evidence>
<dbReference type="GO" id="GO:0005886">
    <property type="term" value="C:plasma membrane"/>
    <property type="evidence" value="ECO:0007669"/>
    <property type="project" value="UniProtKB-SubCell"/>
</dbReference>
<evidence type="ECO:0000256" key="8">
    <source>
        <dbReference type="ARBA" id="ARBA00022842"/>
    </source>
</evidence>
<keyword evidence="5 12" id="KW-0812">Transmembrane</keyword>
<proteinExistence type="inferred from homology"/>
<feature type="transmembrane region" description="Helical" evidence="12">
    <location>
        <begin position="799"/>
        <end position="816"/>
    </location>
</feature>
<dbReference type="Pfam" id="PF00122">
    <property type="entry name" value="E1-E2_ATPase"/>
    <property type="match status" value="1"/>
</dbReference>
<gene>
    <name evidence="14" type="ORF">D6C00_02785</name>
</gene>
<dbReference type="InterPro" id="IPR004014">
    <property type="entry name" value="ATPase_P-typ_cation-transptr_N"/>
</dbReference>
<dbReference type="Gene3D" id="2.70.150.10">
    <property type="entry name" value="Calcium-transporting ATPase, cytoplasmic transduction domain A"/>
    <property type="match status" value="1"/>
</dbReference>
<evidence type="ECO:0000256" key="1">
    <source>
        <dbReference type="ARBA" id="ARBA00004651"/>
    </source>
</evidence>
<dbReference type="Gene3D" id="1.20.1110.10">
    <property type="entry name" value="Calcium-transporting ATPase, transmembrane domain"/>
    <property type="match status" value="1"/>
</dbReference>
<dbReference type="SUPFAM" id="SSF81660">
    <property type="entry name" value="Metal cation-transporting ATPase, ATP-binding domain N"/>
    <property type="match status" value="1"/>
</dbReference>
<dbReference type="InterPro" id="IPR006068">
    <property type="entry name" value="ATPase_P-typ_cation-transptr_C"/>
</dbReference>
<dbReference type="GO" id="GO:0015662">
    <property type="term" value="F:P-type ion transporter activity"/>
    <property type="evidence" value="ECO:0007669"/>
    <property type="project" value="UniProtKB-ARBA"/>
</dbReference>
<feature type="transmembrane region" description="Helical" evidence="12">
    <location>
        <begin position="258"/>
        <end position="276"/>
    </location>
</feature>
<evidence type="ECO:0000256" key="9">
    <source>
        <dbReference type="ARBA" id="ARBA00022967"/>
    </source>
</evidence>
<dbReference type="InterPro" id="IPR036412">
    <property type="entry name" value="HAD-like_sf"/>
</dbReference>
<name>A0A426QGZ3_9GAMM</name>
<dbReference type="GO" id="GO:0016887">
    <property type="term" value="F:ATP hydrolysis activity"/>
    <property type="evidence" value="ECO:0007669"/>
    <property type="project" value="InterPro"/>
</dbReference>
<dbReference type="PRINTS" id="PR00120">
    <property type="entry name" value="HATPASE"/>
</dbReference>
<dbReference type="InterPro" id="IPR023299">
    <property type="entry name" value="ATPase_P-typ_cyto_dom_N"/>
</dbReference>
<dbReference type="Pfam" id="PF13246">
    <property type="entry name" value="Cation_ATPase"/>
    <property type="match status" value="1"/>
</dbReference>
<dbReference type="Gene3D" id="3.40.1110.10">
    <property type="entry name" value="Calcium-transporting ATPase, cytoplasmic domain N"/>
    <property type="match status" value="1"/>
</dbReference>
<dbReference type="InterPro" id="IPR001757">
    <property type="entry name" value="P_typ_ATPase"/>
</dbReference>
<dbReference type="SMART" id="SM00831">
    <property type="entry name" value="Cation_ATPase_N"/>
    <property type="match status" value="1"/>
</dbReference>
<reference evidence="14 15" key="1">
    <citation type="journal article" date="2010" name="Int. J. Syst. Evol. Microbiol.">
        <title>Thiohalobacter thiocyanaticus gen. nov., sp. nov., a moderately halophilic, sulfur-oxidizing gammaproteobacterium from hypersaline lakes, that utilizes thiocyanate.</title>
        <authorList>
            <person name="Sorokin D.Y."/>
            <person name="Kovaleva O.L."/>
            <person name="Tourova T.P."/>
            <person name="Muyzer G."/>
        </authorList>
    </citation>
    <scope>NUCLEOTIDE SEQUENCE [LARGE SCALE GENOMIC DNA]</scope>
    <source>
        <strain evidence="14 15">Hrh1</strain>
    </source>
</reference>
<dbReference type="RefSeq" id="WP_125180212.1">
    <property type="nucleotide sequence ID" value="NZ_QZMU01000001.1"/>
</dbReference>
<dbReference type="PROSITE" id="PS00154">
    <property type="entry name" value="ATPASE_E1_E2"/>
    <property type="match status" value="1"/>
</dbReference>
<dbReference type="InterPro" id="IPR008250">
    <property type="entry name" value="ATPase_P-typ_transduc_dom_A_sf"/>
</dbReference>
<dbReference type="InterPro" id="IPR059000">
    <property type="entry name" value="ATPase_P-type_domA"/>
</dbReference>
<evidence type="ECO:0000256" key="10">
    <source>
        <dbReference type="ARBA" id="ARBA00022989"/>
    </source>
</evidence>
<dbReference type="InterPro" id="IPR023298">
    <property type="entry name" value="ATPase_P-typ_TM_dom_sf"/>
</dbReference>
<dbReference type="AlphaFoldDB" id="A0A426QGZ3"/>
<evidence type="ECO:0000256" key="6">
    <source>
        <dbReference type="ARBA" id="ARBA00022741"/>
    </source>
</evidence>
<dbReference type="Pfam" id="PF00690">
    <property type="entry name" value="Cation_ATPase_N"/>
    <property type="match status" value="1"/>
</dbReference>
<organism evidence="14 15">
    <name type="scientific">Thiohalobacter thiocyanaticus</name>
    <dbReference type="NCBI Taxonomy" id="585455"/>
    <lineage>
        <taxon>Bacteria</taxon>
        <taxon>Pseudomonadati</taxon>
        <taxon>Pseudomonadota</taxon>
        <taxon>Gammaproteobacteria</taxon>
        <taxon>Thiohalobacterales</taxon>
        <taxon>Thiohalobacteraceae</taxon>
        <taxon>Thiohalobacter</taxon>
    </lineage>
</organism>
<feature type="transmembrane region" description="Helical" evidence="12">
    <location>
        <begin position="696"/>
        <end position="717"/>
    </location>
</feature>
<dbReference type="InterPro" id="IPR044492">
    <property type="entry name" value="P_typ_ATPase_HD_dom"/>
</dbReference>
<dbReference type="EMBL" id="QZMU01000001">
    <property type="protein sequence ID" value="RRQ21000.1"/>
    <property type="molecule type" value="Genomic_DNA"/>
</dbReference>
<accession>A0A426QGZ3</accession>
<evidence type="ECO:0000256" key="11">
    <source>
        <dbReference type="ARBA" id="ARBA00023136"/>
    </source>
</evidence>
<dbReference type="SUPFAM" id="SSF81665">
    <property type="entry name" value="Calcium ATPase, transmembrane domain M"/>
    <property type="match status" value="1"/>
</dbReference>
<feature type="transmembrane region" description="Helical" evidence="12">
    <location>
        <begin position="770"/>
        <end position="793"/>
    </location>
</feature>
<feature type="transmembrane region" description="Helical" evidence="12">
    <location>
        <begin position="837"/>
        <end position="855"/>
    </location>
</feature>
<dbReference type="PANTHER" id="PTHR43294">
    <property type="entry name" value="SODIUM/POTASSIUM-TRANSPORTING ATPASE SUBUNIT ALPHA"/>
    <property type="match status" value="1"/>
</dbReference>
<evidence type="ECO:0000256" key="7">
    <source>
        <dbReference type="ARBA" id="ARBA00022840"/>
    </source>
</evidence>
<dbReference type="InterPro" id="IPR050510">
    <property type="entry name" value="Cation_transp_ATPase_P-type"/>
</dbReference>
<evidence type="ECO:0000256" key="2">
    <source>
        <dbReference type="ARBA" id="ARBA00005675"/>
    </source>
</evidence>
<evidence type="ECO:0000313" key="14">
    <source>
        <dbReference type="EMBL" id="RRQ21000.1"/>
    </source>
</evidence>
<dbReference type="SUPFAM" id="SSF56784">
    <property type="entry name" value="HAD-like"/>
    <property type="match status" value="1"/>
</dbReference>
<keyword evidence="15" id="KW-1185">Reference proteome</keyword>
<dbReference type="SFLD" id="SFLDF00027">
    <property type="entry name" value="p-type_atpase"/>
    <property type="match status" value="1"/>
</dbReference>
<dbReference type="GO" id="GO:0005524">
    <property type="term" value="F:ATP binding"/>
    <property type="evidence" value="ECO:0007669"/>
    <property type="project" value="UniProtKB-KW"/>
</dbReference>
<comment type="subcellular location">
    <subcellularLocation>
        <location evidence="1">Cell membrane</location>
        <topology evidence="1">Multi-pass membrane protein</topology>
    </subcellularLocation>
</comment>
<comment type="similarity">
    <text evidence="2">Belongs to the cation transport ATPase (P-type) (TC 3.A.3) family. Type IIA subfamily.</text>
</comment>
<evidence type="ECO:0000313" key="15">
    <source>
        <dbReference type="Proteomes" id="UP000287798"/>
    </source>
</evidence>
<dbReference type="Pfam" id="PF00689">
    <property type="entry name" value="Cation_ATPase_C"/>
    <property type="match status" value="1"/>
</dbReference>